<evidence type="ECO:0000313" key="8">
    <source>
        <dbReference type="Proteomes" id="UP000255207"/>
    </source>
</evidence>
<evidence type="ECO:0000256" key="4">
    <source>
        <dbReference type="ARBA" id="ARBA00022729"/>
    </source>
</evidence>
<evidence type="ECO:0000256" key="5">
    <source>
        <dbReference type="SAM" id="MobiDB-lite"/>
    </source>
</evidence>
<proteinExistence type="inferred from homology"/>
<dbReference type="PANTHER" id="PTHR30290">
    <property type="entry name" value="PERIPLASMIC BINDING COMPONENT OF ABC TRANSPORTER"/>
    <property type="match status" value="1"/>
</dbReference>
<dbReference type="CDD" id="cd00995">
    <property type="entry name" value="PBP2_NikA_DppA_OppA_like"/>
    <property type="match status" value="1"/>
</dbReference>
<feature type="region of interest" description="Disordered" evidence="5">
    <location>
        <begin position="41"/>
        <end position="65"/>
    </location>
</feature>
<dbReference type="OrthoDB" id="9803988at2"/>
<keyword evidence="8" id="KW-1185">Reference proteome</keyword>
<dbReference type="InterPro" id="IPR000914">
    <property type="entry name" value="SBP_5_dom"/>
</dbReference>
<comment type="caution">
    <text evidence="7">The sequence shown here is derived from an EMBL/GenBank/DDBJ whole genome shotgun (WGS) entry which is preliminary data.</text>
</comment>
<evidence type="ECO:0000256" key="2">
    <source>
        <dbReference type="ARBA" id="ARBA00005695"/>
    </source>
</evidence>
<comment type="subcellular location">
    <subcellularLocation>
        <location evidence="1">Periplasm</location>
    </subcellularLocation>
</comment>
<dbReference type="AlphaFoldDB" id="A0A370KY56"/>
<evidence type="ECO:0000259" key="6">
    <source>
        <dbReference type="Pfam" id="PF00496"/>
    </source>
</evidence>
<dbReference type="EMBL" id="QQTP01000025">
    <property type="protein sequence ID" value="RDJ19925.1"/>
    <property type="molecule type" value="Genomic_DNA"/>
</dbReference>
<feature type="domain" description="Solute-binding protein family 5" evidence="6">
    <location>
        <begin position="139"/>
        <end position="504"/>
    </location>
</feature>
<dbReference type="GO" id="GO:0015833">
    <property type="term" value="P:peptide transport"/>
    <property type="evidence" value="ECO:0007669"/>
    <property type="project" value="TreeGrafter"/>
</dbReference>
<name>A0A370KY56_9HYPH</name>
<dbReference type="SUPFAM" id="SSF53850">
    <property type="entry name" value="Periplasmic binding protein-like II"/>
    <property type="match status" value="1"/>
</dbReference>
<sequence>MACIRSAKAWRRPRSCPVCSSSCGCCRASMQPWPGRRKQCSRRNAVAEKPKTRGIGMSGTPVSSGLSRRSLLAGLASAPVMTSILGGPAGAQAPVAGGAFTIPVISNPALWPLIGGVQNVMVNRVLFNSLTSYDDPNQKVVGDLAEKWSVSEDGLTWTFSLYPNVTWHDGKPFTADDVVFTITKIWLNPKISFPQRSNFATLTGAEKVDERTVKLVTNVPTPALPVMLGYLAPILPAHVFSSWSNEDFTRPTAFTKSPVGTGPFKFGEFTPGSSVRLVRNDAYFRGKPLLDALVFKIMPDVEQQFAQLQSGQLDWMIIEPYQIDALKGNARIKVNDVKSNMYFYVGLNDAMPPFDDKRVRQALSYAVDRQAIIDGALAGRADIAASPITPVLADFHNDKVESYAIDLKKAGDLLDQAGWKVGAGGIRAKDGKPLKITLDVDAGNTTREQIALIVQDNWKKIGVDTTIKTGDFGAFVQRMRAKPSDLQAFICWWITAPDPDIISYYGTDKTLNIFAYSNPAVDKLLDEGRKTIDLAQRAKLYKDAQVLIAQDAPCVFLYYAREIESVSANLRGWSPTLGYRYALGQAEKIWKAK</sequence>
<dbReference type="Gene3D" id="3.40.190.10">
    <property type="entry name" value="Periplasmic binding protein-like II"/>
    <property type="match status" value="1"/>
</dbReference>
<dbReference type="Gene3D" id="3.90.76.10">
    <property type="entry name" value="Dipeptide-binding Protein, Domain 1"/>
    <property type="match status" value="1"/>
</dbReference>
<protein>
    <submittedName>
        <fullName evidence="7">ABC transporter substrate-binding protein</fullName>
    </submittedName>
</protein>
<reference evidence="8" key="1">
    <citation type="submission" date="2018-07" db="EMBL/GenBank/DDBJ databases">
        <authorList>
            <person name="Safronova V.I."/>
            <person name="Chirak E.R."/>
            <person name="Sazanova A.L."/>
        </authorList>
    </citation>
    <scope>NUCLEOTIDE SEQUENCE [LARGE SCALE GENOMIC DNA]</scope>
    <source>
        <strain evidence="8">RCAM04685</strain>
    </source>
</reference>
<keyword evidence="4" id="KW-0732">Signal</keyword>
<dbReference type="Gene3D" id="3.10.105.10">
    <property type="entry name" value="Dipeptide-binding Protein, Domain 3"/>
    <property type="match status" value="1"/>
</dbReference>
<dbReference type="GO" id="GO:1904680">
    <property type="term" value="F:peptide transmembrane transporter activity"/>
    <property type="evidence" value="ECO:0007669"/>
    <property type="project" value="TreeGrafter"/>
</dbReference>
<evidence type="ECO:0000256" key="1">
    <source>
        <dbReference type="ARBA" id="ARBA00004418"/>
    </source>
</evidence>
<gene>
    <name evidence="7" type="ORF">DWE98_27260</name>
</gene>
<dbReference type="PROSITE" id="PS51257">
    <property type="entry name" value="PROKAR_LIPOPROTEIN"/>
    <property type="match status" value="1"/>
</dbReference>
<accession>A0A370KY56</accession>
<evidence type="ECO:0000313" key="7">
    <source>
        <dbReference type="EMBL" id="RDJ19925.1"/>
    </source>
</evidence>
<organism evidence="7 8">
    <name type="scientific">Bosea caraganae</name>
    <dbReference type="NCBI Taxonomy" id="2763117"/>
    <lineage>
        <taxon>Bacteria</taxon>
        <taxon>Pseudomonadati</taxon>
        <taxon>Pseudomonadota</taxon>
        <taxon>Alphaproteobacteria</taxon>
        <taxon>Hyphomicrobiales</taxon>
        <taxon>Boseaceae</taxon>
        <taxon>Bosea</taxon>
    </lineage>
</organism>
<dbReference type="InterPro" id="IPR039424">
    <property type="entry name" value="SBP_5"/>
</dbReference>
<comment type="similarity">
    <text evidence="2">Belongs to the bacterial solute-binding protein 5 family.</text>
</comment>
<keyword evidence="3" id="KW-0813">Transport</keyword>
<dbReference type="Proteomes" id="UP000255207">
    <property type="component" value="Unassembled WGS sequence"/>
</dbReference>
<dbReference type="Pfam" id="PF00496">
    <property type="entry name" value="SBP_bac_5"/>
    <property type="match status" value="1"/>
</dbReference>
<dbReference type="PANTHER" id="PTHR30290:SF9">
    <property type="entry name" value="OLIGOPEPTIDE-BINDING PROTEIN APPA"/>
    <property type="match status" value="1"/>
</dbReference>
<evidence type="ECO:0000256" key="3">
    <source>
        <dbReference type="ARBA" id="ARBA00022448"/>
    </source>
</evidence>